<reference evidence="4 5" key="1">
    <citation type="submission" date="2021-11" db="EMBL/GenBank/DDBJ databases">
        <authorList>
            <person name="Liang Q."/>
            <person name="Mou H."/>
            <person name="Liu Z."/>
        </authorList>
    </citation>
    <scope>NUCLEOTIDE SEQUENCE [LARGE SCALE GENOMIC DNA]</scope>
    <source>
        <strain evidence="4 5">CHU3</strain>
    </source>
</reference>
<dbReference type="Pfam" id="PF00106">
    <property type="entry name" value="adh_short"/>
    <property type="match status" value="1"/>
</dbReference>
<dbReference type="InterPro" id="IPR036291">
    <property type="entry name" value="NAD(P)-bd_dom_sf"/>
</dbReference>
<feature type="domain" description="Ketoreductase" evidence="3">
    <location>
        <begin position="13"/>
        <end position="197"/>
    </location>
</feature>
<proteinExistence type="inferred from homology"/>
<dbReference type="Proteomes" id="UP001209701">
    <property type="component" value="Unassembled WGS sequence"/>
</dbReference>
<gene>
    <name evidence="4" type="ORF">LNV07_19810</name>
</gene>
<name>A0ABT2YJV1_9BURK</name>
<keyword evidence="5" id="KW-1185">Reference proteome</keyword>
<dbReference type="EMBL" id="JAJIRN010000009">
    <property type="protein sequence ID" value="MCV2370331.1"/>
    <property type="molecule type" value="Genomic_DNA"/>
</dbReference>
<evidence type="ECO:0000256" key="1">
    <source>
        <dbReference type="ARBA" id="ARBA00006484"/>
    </source>
</evidence>
<dbReference type="InterPro" id="IPR002347">
    <property type="entry name" value="SDR_fam"/>
</dbReference>
<dbReference type="PRINTS" id="PR00081">
    <property type="entry name" value="GDHRDH"/>
</dbReference>
<dbReference type="Gene3D" id="3.40.50.720">
    <property type="entry name" value="NAD(P)-binding Rossmann-like Domain"/>
    <property type="match status" value="1"/>
</dbReference>
<evidence type="ECO:0000313" key="4">
    <source>
        <dbReference type="EMBL" id="MCV2370331.1"/>
    </source>
</evidence>
<comment type="caution">
    <text evidence="4">The sequence shown here is derived from an EMBL/GenBank/DDBJ whole genome shotgun (WGS) entry which is preliminary data.</text>
</comment>
<evidence type="ECO:0000313" key="5">
    <source>
        <dbReference type="Proteomes" id="UP001209701"/>
    </source>
</evidence>
<dbReference type="RefSeq" id="WP_263572918.1">
    <property type="nucleotide sequence ID" value="NZ_JAJIRN010000009.1"/>
</dbReference>
<dbReference type="SUPFAM" id="SSF51735">
    <property type="entry name" value="NAD(P)-binding Rossmann-fold domains"/>
    <property type="match status" value="1"/>
</dbReference>
<comment type="similarity">
    <text evidence="1">Belongs to the short-chain dehydrogenases/reductases (SDR) family.</text>
</comment>
<dbReference type="SMART" id="SM00822">
    <property type="entry name" value="PKS_KR"/>
    <property type="match status" value="1"/>
</dbReference>
<dbReference type="PANTHER" id="PTHR44196:SF1">
    <property type="entry name" value="DEHYDROGENASE_REDUCTASE SDR FAMILY MEMBER 7B"/>
    <property type="match status" value="1"/>
</dbReference>
<dbReference type="PANTHER" id="PTHR44196">
    <property type="entry name" value="DEHYDROGENASE/REDUCTASE SDR FAMILY MEMBER 7B"/>
    <property type="match status" value="1"/>
</dbReference>
<keyword evidence="2" id="KW-0560">Oxidoreductase</keyword>
<accession>A0ABT2YJV1</accession>
<organism evidence="4 5">
    <name type="scientific">Roseateles oligotrophus</name>
    <dbReference type="NCBI Taxonomy" id="1769250"/>
    <lineage>
        <taxon>Bacteria</taxon>
        <taxon>Pseudomonadati</taxon>
        <taxon>Pseudomonadota</taxon>
        <taxon>Betaproteobacteria</taxon>
        <taxon>Burkholderiales</taxon>
        <taxon>Sphaerotilaceae</taxon>
        <taxon>Roseateles</taxon>
    </lineage>
</organism>
<dbReference type="InterPro" id="IPR057326">
    <property type="entry name" value="KR_dom"/>
</dbReference>
<sequence length="261" mass="28123">MSLNPKITHWQGRIVWLIGASSGIGQALAHSLHLAGARVLVSARQVELLQTFVAEHPGSLALPLDVLDAPALKQATQSIVGSHGRIDLTIYCAGYYQAMQAQNFSLAEAKRHIEVNYVGALNLLDALLPQLLLQAHQGCAGHLSLVSSVAGFRGLPKSLAYGPSKAALSHLAEALYLDLSGKGIGVSVIHPGFVETPLTAQNDFKMPALISPDAAAQAIIKGWRQGKFEIHFPKRFTFWLKALRLLGHGSYFALIRKLTQT</sequence>
<evidence type="ECO:0000259" key="3">
    <source>
        <dbReference type="SMART" id="SM00822"/>
    </source>
</evidence>
<evidence type="ECO:0000256" key="2">
    <source>
        <dbReference type="ARBA" id="ARBA00023002"/>
    </source>
</evidence>
<protein>
    <submittedName>
        <fullName evidence="4">SDR family NAD(P)-dependent oxidoreductase</fullName>
    </submittedName>
</protein>